<evidence type="ECO:0000256" key="2">
    <source>
        <dbReference type="ARBA" id="ARBA00025044"/>
    </source>
</evidence>
<name>A0A1F6GFD6_9PROT</name>
<feature type="domain" description="Flagellar motor switch protein FliN-like C-terminal" evidence="3">
    <location>
        <begin position="228"/>
        <end position="295"/>
    </location>
</feature>
<organism evidence="4 5">
    <name type="scientific">Candidatus Lambdaproteobacteria bacterium RIFOXYD2_FULL_50_16</name>
    <dbReference type="NCBI Taxonomy" id="1817772"/>
    <lineage>
        <taxon>Bacteria</taxon>
        <taxon>Pseudomonadati</taxon>
        <taxon>Pseudomonadota</taxon>
        <taxon>Candidatus Lambdaproteobacteria</taxon>
    </lineage>
</organism>
<comment type="function">
    <text evidence="2">FliM is one of three proteins (FliG, FliN, FliM) that forms the rotor-mounted switch complex (C ring), located at the base of the basal body. This complex interacts with the CheY and CheZ chemotaxis proteins, in addition to contacting components of the motor that determine the direction of flagellar rotation.</text>
</comment>
<dbReference type="InterPro" id="IPR001689">
    <property type="entry name" value="Flag_FliM"/>
</dbReference>
<gene>
    <name evidence="4" type="ORF">A2527_00705</name>
</gene>
<sequence>MNAVVRPYDLTRGEQVRSGYFTTLEVVTRHFLSELESYFFDQFTISCHFSSKLSPAGKFEPYLAKIPQPTPIFVVEMSVLGGECLLILENPLSNLILARKELVEQGRAKLPKDFAVTLENYPRLETGVQEIVEIFNRCWNRILPSQVKVKKLVSHRIKAKIMEPGESCVSVQVAVEYKGFKSHLEFCFSAYQLDPILKRYGKKALLTGEPGRVPTPKEPLERIIEQEADYKATAILGELFISRAQLEKSLEKGEVLPMSNELKNLITLELNGKPMLSGEPGVTLGYHSVQINGLIEEVRQQVKARPRPFEKTRFPQG</sequence>
<dbReference type="Gene3D" id="3.40.1550.10">
    <property type="entry name" value="CheC-like"/>
    <property type="match status" value="1"/>
</dbReference>
<dbReference type="GO" id="GO:0003774">
    <property type="term" value="F:cytoskeletal motor activity"/>
    <property type="evidence" value="ECO:0007669"/>
    <property type="project" value="InterPro"/>
</dbReference>
<accession>A0A1F6GFD6</accession>
<dbReference type="GO" id="GO:0006935">
    <property type="term" value="P:chemotaxis"/>
    <property type="evidence" value="ECO:0007669"/>
    <property type="project" value="UniProtKB-KW"/>
</dbReference>
<dbReference type="Pfam" id="PF01052">
    <property type="entry name" value="FliMN_C"/>
    <property type="match status" value="1"/>
</dbReference>
<dbReference type="Proteomes" id="UP000178449">
    <property type="component" value="Unassembled WGS sequence"/>
</dbReference>
<evidence type="ECO:0000313" key="5">
    <source>
        <dbReference type="Proteomes" id="UP000178449"/>
    </source>
</evidence>
<dbReference type="AlphaFoldDB" id="A0A1F6GFD6"/>
<dbReference type="STRING" id="1817772.A2527_00705"/>
<reference evidence="4 5" key="1">
    <citation type="journal article" date="2016" name="Nat. Commun.">
        <title>Thousands of microbial genomes shed light on interconnected biogeochemical processes in an aquifer system.</title>
        <authorList>
            <person name="Anantharaman K."/>
            <person name="Brown C.T."/>
            <person name="Hug L.A."/>
            <person name="Sharon I."/>
            <person name="Castelle C.J."/>
            <person name="Probst A.J."/>
            <person name="Thomas B.C."/>
            <person name="Singh A."/>
            <person name="Wilkins M.J."/>
            <person name="Karaoz U."/>
            <person name="Brodie E.L."/>
            <person name="Williams K.H."/>
            <person name="Hubbard S.S."/>
            <person name="Banfield J.F."/>
        </authorList>
    </citation>
    <scope>NUCLEOTIDE SEQUENCE [LARGE SCALE GENOMIC DNA]</scope>
</reference>
<protein>
    <recommendedName>
        <fullName evidence="3">Flagellar motor switch protein FliN-like C-terminal domain-containing protein</fullName>
    </recommendedName>
</protein>
<dbReference type="GO" id="GO:0009425">
    <property type="term" value="C:bacterial-type flagellum basal body"/>
    <property type="evidence" value="ECO:0007669"/>
    <property type="project" value="InterPro"/>
</dbReference>
<comment type="caution">
    <text evidence="4">The sequence shown here is derived from an EMBL/GenBank/DDBJ whole genome shotgun (WGS) entry which is preliminary data.</text>
</comment>
<dbReference type="InterPro" id="IPR001543">
    <property type="entry name" value="FliN-like_C"/>
</dbReference>
<dbReference type="EMBL" id="MFNE01000009">
    <property type="protein sequence ID" value="OGG96799.1"/>
    <property type="molecule type" value="Genomic_DNA"/>
</dbReference>
<dbReference type="InterPro" id="IPR028976">
    <property type="entry name" value="CheC-like_sf"/>
</dbReference>
<keyword evidence="1" id="KW-0145">Chemotaxis</keyword>
<evidence type="ECO:0000313" key="4">
    <source>
        <dbReference type="EMBL" id="OGG96799.1"/>
    </source>
</evidence>
<proteinExistence type="predicted"/>
<evidence type="ECO:0000256" key="1">
    <source>
        <dbReference type="ARBA" id="ARBA00022500"/>
    </source>
</evidence>
<evidence type="ECO:0000259" key="3">
    <source>
        <dbReference type="Pfam" id="PF01052"/>
    </source>
</evidence>
<dbReference type="Pfam" id="PF02154">
    <property type="entry name" value="FliM"/>
    <property type="match status" value="1"/>
</dbReference>
<dbReference type="GO" id="GO:0071973">
    <property type="term" value="P:bacterial-type flagellum-dependent cell motility"/>
    <property type="evidence" value="ECO:0007669"/>
    <property type="project" value="InterPro"/>
</dbReference>